<dbReference type="InterPro" id="IPR053905">
    <property type="entry name" value="EF-G-like_DII"/>
</dbReference>
<dbReference type="InterPro" id="IPR027417">
    <property type="entry name" value="P-loop_NTPase"/>
</dbReference>
<reference evidence="7" key="2">
    <citation type="journal article" date="2021" name="Microbiome">
        <title>Successional dynamics and alternative stable states in a saline activated sludge microbial community over 9 years.</title>
        <authorList>
            <person name="Wang Y."/>
            <person name="Ye J."/>
            <person name="Ju F."/>
            <person name="Liu L."/>
            <person name="Boyd J.A."/>
            <person name="Deng Y."/>
            <person name="Parks D.H."/>
            <person name="Jiang X."/>
            <person name="Yin X."/>
            <person name="Woodcroft B.J."/>
            <person name="Tyson G.W."/>
            <person name="Hugenholtz P."/>
            <person name="Polz M.F."/>
            <person name="Zhang T."/>
        </authorList>
    </citation>
    <scope>NUCLEOTIDE SEQUENCE</scope>
    <source>
        <strain evidence="7">HKST-UBA02</strain>
    </source>
</reference>
<feature type="domain" description="Tr-type G" evidence="6">
    <location>
        <begin position="11"/>
        <end position="286"/>
    </location>
</feature>
<dbReference type="GO" id="GO:0005525">
    <property type="term" value="F:GTP binding"/>
    <property type="evidence" value="ECO:0007669"/>
    <property type="project" value="UniProtKB-UniRule"/>
</dbReference>
<proteinExistence type="predicted"/>
<keyword evidence="2 7" id="KW-0251">Elongation factor</keyword>
<feature type="non-terminal residue" evidence="7">
    <location>
        <position position="500"/>
    </location>
</feature>
<dbReference type="Proteomes" id="UP000699691">
    <property type="component" value="Unassembled WGS sequence"/>
</dbReference>
<dbReference type="Pfam" id="PF22042">
    <property type="entry name" value="EF-G_D2"/>
    <property type="match status" value="1"/>
</dbReference>
<keyword evidence="1" id="KW-0547">Nucleotide-binding</keyword>
<dbReference type="PROSITE" id="PS51722">
    <property type="entry name" value="G_TR_2"/>
    <property type="match status" value="1"/>
</dbReference>
<dbReference type="InterPro" id="IPR000795">
    <property type="entry name" value="T_Tr_GTP-bd_dom"/>
</dbReference>
<evidence type="ECO:0000259" key="6">
    <source>
        <dbReference type="PROSITE" id="PS51722"/>
    </source>
</evidence>
<dbReference type="SUPFAM" id="SSF54980">
    <property type="entry name" value="EF-G C-terminal domain-like"/>
    <property type="match status" value="1"/>
</dbReference>
<dbReference type="InterPro" id="IPR004540">
    <property type="entry name" value="Transl_elong_EFG/EF2"/>
</dbReference>
<dbReference type="FunFam" id="2.40.30.10:FF:000006">
    <property type="entry name" value="Elongation factor G"/>
    <property type="match status" value="1"/>
</dbReference>
<organism evidence="7 8">
    <name type="scientific">candidate division WWE3 bacterium</name>
    <dbReference type="NCBI Taxonomy" id="2053526"/>
    <lineage>
        <taxon>Bacteria</taxon>
        <taxon>Katanobacteria</taxon>
    </lineage>
</organism>
<dbReference type="GO" id="GO:0032790">
    <property type="term" value="P:ribosome disassembly"/>
    <property type="evidence" value="ECO:0007669"/>
    <property type="project" value="TreeGrafter"/>
</dbReference>
<dbReference type="NCBIfam" id="TIGR00231">
    <property type="entry name" value="small_GTP"/>
    <property type="match status" value="1"/>
</dbReference>
<dbReference type="Pfam" id="PF00009">
    <property type="entry name" value="GTP_EFTU"/>
    <property type="match status" value="1"/>
</dbReference>
<dbReference type="SUPFAM" id="SSF52540">
    <property type="entry name" value="P-loop containing nucleoside triphosphate hydrolases"/>
    <property type="match status" value="1"/>
</dbReference>
<dbReference type="Pfam" id="PF14492">
    <property type="entry name" value="EFG_III"/>
    <property type="match status" value="1"/>
</dbReference>
<accession>A0A955LVS6</accession>
<dbReference type="FunFam" id="3.40.50.300:FF:000029">
    <property type="entry name" value="Elongation factor G"/>
    <property type="match status" value="1"/>
</dbReference>
<dbReference type="PANTHER" id="PTHR43261:SF1">
    <property type="entry name" value="RIBOSOME-RELEASING FACTOR 2, MITOCHONDRIAL"/>
    <property type="match status" value="1"/>
</dbReference>
<dbReference type="PRINTS" id="PR00315">
    <property type="entry name" value="ELONGATNFCT"/>
</dbReference>
<dbReference type="EMBL" id="JAGQKY010000036">
    <property type="protein sequence ID" value="MCA9397430.1"/>
    <property type="molecule type" value="Genomic_DNA"/>
</dbReference>
<evidence type="ECO:0000313" key="7">
    <source>
        <dbReference type="EMBL" id="MCA9397430.1"/>
    </source>
</evidence>
<evidence type="ECO:0000256" key="5">
    <source>
        <dbReference type="NCBIfam" id="TIGR00484"/>
    </source>
</evidence>
<protein>
    <recommendedName>
        <fullName evidence="5">Elongation factor G</fullName>
    </recommendedName>
</protein>
<evidence type="ECO:0000256" key="2">
    <source>
        <dbReference type="ARBA" id="ARBA00022768"/>
    </source>
</evidence>
<dbReference type="GO" id="GO:0003924">
    <property type="term" value="F:GTPase activity"/>
    <property type="evidence" value="ECO:0007669"/>
    <property type="project" value="InterPro"/>
</dbReference>
<gene>
    <name evidence="7" type="primary">fusA</name>
    <name evidence="7" type="ORF">KC573_01260</name>
</gene>
<dbReference type="InterPro" id="IPR031157">
    <property type="entry name" value="G_TR_CS"/>
</dbReference>
<dbReference type="FunFam" id="3.30.70.870:FF:000001">
    <property type="entry name" value="Elongation factor G"/>
    <property type="match status" value="1"/>
</dbReference>
<keyword evidence="4" id="KW-0342">GTP-binding</keyword>
<evidence type="ECO:0000256" key="3">
    <source>
        <dbReference type="ARBA" id="ARBA00022917"/>
    </source>
</evidence>
<dbReference type="Gene3D" id="2.40.30.10">
    <property type="entry name" value="Translation factors"/>
    <property type="match status" value="1"/>
</dbReference>
<dbReference type="InterPro" id="IPR041095">
    <property type="entry name" value="EFG_II"/>
</dbReference>
<dbReference type="InterPro" id="IPR009022">
    <property type="entry name" value="EFG_III"/>
</dbReference>
<evidence type="ECO:0000313" key="8">
    <source>
        <dbReference type="Proteomes" id="UP000699691"/>
    </source>
</evidence>
<dbReference type="CDD" id="cd16262">
    <property type="entry name" value="EFG_III"/>
    <property type="match status" value="1"/>
</dbReference>
<dbReference type="PROSITE" id="PS00301">
    <property type="entry name" value="G_TR_1"/>
    <property type="match status" value="1"/>
</dbReference>
<dbReference type="SUPFAM" id="SSF50447">
    <property type="entry name" value="Translation proteins"/>
    <property type="match status" value="1"/>
</dbReference>
<dbReference type="AlphaFoldDB" id="A0A955LVS6"/>
<dbReference type="GO" id="GO:0003746">
    <property type="term" value="F:translation elongation factor activity"/>
    <property type="evidence" value="ECO:0007669"/>
    <property type="project" value="UniProtKB-UniRule"/>
</dbReference>
<dbReference type="InterPro" id="IPR009000">
    <property type="entry name" value="Transl_B-barrel_sf"/>
</dbReference>
<evidence type="ECO:0000256" key="1">
    <source>
        <dbReference type="ARBA" id="ARBA00022741"/>
    </source>
</evidence>
<dbReference type="Gene3D" id="3.30.70.870">
    <property type="entry name" value="Elongation Factor G (Translational Gtpase), domain 3"/>
    <property type="match status" value="1"/>
</dbReference>
<evidence type="ECO:0000256" key="4">
    <source>
        <dbReference type="ARBA" id="ARBA00023134"/>
    </source>
</evidence>
<dbReference type="InterPro" id="IPR005225">
    <property type="entry name" value="Small_GTP-bd"/>
</dbReference>
<dbReference type="NCBIfam" id="TIGR00484">
    <property type="entry name" value="EF-G"/>
    <property type="match status" value="1"/>
</dbReference>
<dbReference type="PANTHER" id="PTHR43261">
    <property type="entry name" value="TRANSLATION ELONGATION FACTOR G-RELATED"/>
    <property type="match status" value="1"/>
</dbReference>
<sequence length="500" mass="55448">MSFKVDHYPIEDIRNIGIIAHIDAGKTTTTERVLYYTGRSYKIGEVHEGEATMDWMDQERERGITITSAATTTFWLNKRINIIDTPGHLDFTAEVERSLRVLDGAVMVFDAEEGVQSQTETVSRQADKYNVSRILFVNKMDKLGANYFNTLEEIRERLGVPAMAYNIPIGAESDFVGIVDLLTRKAIVWKDESLGAEFEEQEIPASMVDQVEELREALVEKIAEQDDALLEKYLGGEELSFDELKGALRKAVINNQIVPVLVGSSLKNKGVQPLLDAVVWYLPSPADVPPVKATDAVSGEEVICPPDVEEPFTALVFKVQTDPYVGRLAYFRVYSGKLKAGETVLNVNQNEKQRLGRIVLMHANDREEVTDISAGEIAAGVGLKGATTGDTICTPDRPVALGQISFPEPVISLSIEPKSKADRDKLGESLRKLQEEDPTFVLKTDPDTGEVLISGMGELHLEIMVDRLKREFGVEVNVGRPQVAYKETITASLDKEEAKY</sequence>
<name>A0A955LVS6_UNCKA</name>
<dbReference type="CDD" id="cd04088">
    <property type="entry name" value="EFG_mtEFG_II"/>
    <property type="match status" value="1"/>
</dbReference>
<dbReference type="InterPro" id="IPR035647">
    <property type="entry name" value="EFG_III/V"/>
</dbReference>
<reference evidence="7" key="1">
    <citation type="submission" date="2020-04" db="EMBL/GenBank/DDBJ databases">
        <authorList>
            <person name="Zhang T."/>
        </authorList>
    </citation>
    <scope>NUCLEOTIDE SEQUENCE</scope>
    <source>
        <strain evidence="7">HKST-UBA02</strain>
    </source>
</reference>
<dbReference type="Gene3D" id="3.40.50.300">
    <property type="entry name" value="P-loop containing nucleotide triphosphate hydrolases"/>
    <property type="match status" value="1"/>
</dbReference>
<keyword evidence="3" id="KW-0648">Protein biosynthesis</keyword>
<comment type="caution">
    <text evidence="7">The sequence shown here is derived from an EMBL/GenBank/DDBJ whole genome shotgun (WGS) entry which is preliminary data.</text>
</comment>
<dbReference type="CDD" id="cd01886">
    <property type="entry name" value="EF-G"/>
    <property type="match status" value="1"/>
</dbReference>